<evidence type="ECO:0000313" key="1">
    <source>
        <dbReference type="EMBL" id="KAH6938579.1"/>
    </source>
</evidence>
<comment type="caution">
    <text evidence="1">The sequence shown here is derived from an EMBL/GenBank/DDBJ whole genome shotgun (WGS) entry which is preliminary data.</text>
</comment>
<reference evidence="1" key="1">
    <citation type="submission" date="2020-05" db="EMBL/GenBank/DDBJ databases">
        <title>Large-scale comparative analyses of tick genomes elucidate their genetic diversity and vector capacities.</title>
        <authorList>
            <person name="Jia N."/>
            <person name="Wang J."/>
            <person name="Shi W."/>
            <person name="Du L."/>
            <person name="Sun Y."/>
            <person name="Zhan W."/>
            <person name="Jiang J."/>
            <person name="Wang Q."/>
            <person name="Zhang B."/>
            <person name="Ji P."/>
            <person name="Sakyi L.B."/>
            <person name="Cui X."/>
            <person name="Yuan T."/>
            <person name="Jiang B."/>
            <person name="Yang W."/>
            <person name="Lam T.T.-Y."/>
            <person name="Chang Q."/>
            <person name="Ding S."/>
            <person name="Wang X."/>
            <person name="Zhu J."/>
            <person name="Ruan X."/>
            <person name="Zhao L."/>
            <person name="Wei J."/>
            <person name="Que T."/>
            <person name="Du C."/>
            <person name="Cheng J."/>
            <person name="Dai P."/>
            <person name="Han X."/>
            <person name="Huang E."/>
            <person name="Gao Y."/>
            <person name="Liu J."/>
            <person name="Shao H."/>
            <person name="Ye R."/>
            <person name="Li L."/>
            <person name="Wei W."/>
            <person name="Wang X."/>
            <person name="Wang C."/>
            <person name="Yang T."/>
            <person name="Huo Q."/>
            <person name="Li W."/>
            <person name="Guo W."/>
            <person name="Chen H."/>
            <person name="Zhou L."/>
            <person name="Ni X."/>
            <person name="Tian J."/>
            <person name="Zhou Y."/>
            <person name="Sheng Y."/>
            <person name="Liu T."/>
            <person name="Pan Y."/>
            <person name="Xia L."/>
            <person name="Li J."/>
            <person name="Zhao F."/>
            <person name="Cao W."/>
        </authorList>
    </citation>
    <scope>NUCLEOTIDE SEQUENCE</scope>
    <source>
        <strain evidence="1">Hyas-2018</strain>
    </source>
</reference>
<organism evidence="1 2">
    <name type="scientific">Hyalomma asiaticum</name>
    <name type="common">Tick</name>
    <dbReference type="NCBI Taxonomy" id="266040"/>
    <lineage>
        <taxon>Eukaryota</taxon>
        <taxon>Metazoa</taxon>
        <taxon>Ecdysozoa</taxon>
        <taxon>Arthropoda</taxon>
        <taxon>Chelicerata</taxon>
        <taxon>Arachnida</taxon>
        <taxon>Acari</taxon>
        <taxon>Parasitiformes</taxon>
        <taxon>Ixodida</taxon>
        <taxon>Ixodoidea</taxon>
        <taxon>Ixodidae</taxon>
        <taxon>Hyalomminae</taxon>
        <taxon>Hyalomma</taxon>
    </lineage>
</organism>
<dbReference type="EMBL" id="CM023482">
    <property type="protein sequence ID" value="KAH6938579.1"/>
    <property type="molecule type" value="Genomic_DNA"/>
</dbReference>
<name>A0ACB7SXD5_HYAAI</name>
<gene>
    <name evidence="1" type="ORF">HPB50_010896</name>
</gene>
<accession>A0ACB7SXD5</accession>
<evidence type="ECO:0000313" key="2">
    <source>
        <dbReference type="Proteomes" id="UP000821845"/>
    </source>
</evidence>
<sequence length="195" mass="22703">MQLSLLQVHVQQRKSDLEARAKEVKSAKDALYKAQRECEIVTMENKKLDQQKSRRFSIECFMDSPEDISFYTGLPNFESFMSLLRLIDPGENAENIRVWSRSYSGRPSNAGRPHMLTAEDQLFLVLVRLRLGLFERDLAYRFKVSVATVSRICTTWISFIYLQVGQMDLWVSREEVDRTMPAIFKEAIPNNKGHY</sequence>
<proteinExistence type="predicted"/>
<dbReference type="Proteomes" id="UP000821845">
    <property type="component" value="Chromosome 2"/>
</dbReference>
<keyword evidence="2" id="KW-1185">Reference proteome</keyword>
<protein>
    <submittedName>
        <fullName evidence="1">Uncharacterized protein</fullName>
    </submittedName>
</protein>